<protein>
    <submittedName>
        <fullName evidence="2">MAGUK p55 subfamily member 7</fullName>
    </submittedName>
</protein>
<proteinExistence type="predicted"/>
<evidence type="ECO:0000313" key="2">
    <source>
        <dbReference type="EMBL" id="GLD54989.1"/>
    </source>
</evidence>
<keyword evidence="3" id="KW-1185">Reference proteome</keyword>
<dbReference type="AlphaFoldDB" id="A0AAD3R2R4"/>
<dbReference type="Proteomes" id="UP001279410">
    <property type="component" value="Unassembled WGS sequence"/>
</dbReference>
<reference evidence="2" key="1">
    <citation type="submission" date="2022-08" db="EMBL/GenBank/DDBJ databases">
        <title>Genome sequencing of akame (Lates japonicus).</title>
        <authorList>
            <person name="Hashiguchi Y."/>
            <person name="Takahashi H."/>
        </authorList>
    </citation>
    <scope>NUCLEOTIDE SEQUENCE</scope>
    <source>
        <strain evidence="2">Kochi</strain>
    </source>
</reference>
<sequence>IHERLQHYEESKPVPVLDSAAALAHELSEELRKSANGEMSKSFKLLAKTPRQEPSDGPLLPERAGPPNYLRCLKTSI</sequence>
<accession>A0AAD3R2R4</accession>
<evidence type="ECO:0000256" key="1">
    <source>
        <dbReference type="SAM" id="MobiDB-lite"/>
    </source>
</evidence>
<comment type="caution">
    <text evidence="2">The sequence shown here is derived from an EMBL/GenBank/DDBJ whole genome shotgun (WGS) entry which is preliminary data.</text>
</comment>
<feature type="non-terminal residue" evidence="2">
    <location>
        <position position="1"/>
    </location>
</feature>
<organism evidence="2 3">
    <name type="scientific">Lates japonicus</name>
    <name type="common">Japanese lates</name>
    <dbReference type="NCBI Taxonomy" id="270547"/>
    <lineage>
        <taxon>Eukaryota</taxon>
        <taxon>Metazoa</taxon>
        <taxon>Chordata</taxon>
        <taxon>Craniata</taxon>
        <taxon>Vertebrata</taxon>
        <taxon>Euteleostomi</taxon>
        <taxon>Actinopterygii</taxon>
        <taxon>Neopterygii</taxon>
        <taxon>Teleostei</taxon>
        <taxon>Neoteleostei</taxon>
        <taxon>Acanthomorphata</taxon>
        <taxon>Carangaria</taxon>
        <taxon>Carangaria incertae sedis</taxon>
        <taxon>Centropomidae</taxon>
        <taxon>Lates</taxon>
    </lineage>
</organism>
<feature type="region of interest" description="Disordered" evidence="1">
    <location>
        <begin position="48"/>
        <end position="67"/>
    </location>
</feature>
<name>A0AAD3R2R4_LATJO</name>
<dbReference type="EMBL" id="BRZM01000020">
    <property type="protein sequence ID" value="GLD54989.1"/>
    <property type="molecule type" value="Genomic_DNA"/>
</dbReference>
<evidence type="ECO:0000313" key="3">
    <source>
        <dbReference type="Proteomes" id="UP001279410"/>
    </source>
</evidence>
<gene>
    <name evidence="2" type="ORF">AKAME5_000754200</name>
</gene>